<feature type="transmembrane region" description="Helical" evidence="6">
    <location>
        <begin position="67"/>
        <end position="86"/>
    </location>
</feature>
<comment type="subcellular location">
    <subcellularLocation>
        <location evidence="1">Cell membrane</location>
        <topology evidence="1">Multi-pass membrane protein</topology>
    </subcellularLocation>
</comment>
<reference evidence="7 8" key="1">
    <citation type="journal article" date="2019" name="Int. J. Syst. Evol. Microbiol.">
        <title>The Global Catalogue of Microorganisms (GCM) 10K type strain sequencing project: providing services to taxonomists for standard genome sequencing and annotation.</title>
        <authorList>
            <consortium name="The Broad Institute Genomics Platform"/>
            <consortium name="The Broad Institute Genome Sequencing Center for Infectious Disease"/>
            <person name="Wu L."/>
            <person name="Ma J."/>
        </authorList>
    </citation>
    <scope>NUCLEOTIDE SEQUENCE [LARGE SCALE GENOMIC DNA]</scope>
    <source>
        <strain evidence="7 8">JCM 6486</strain>
    </source>
</reference>
<dbReference type="NCBIfam" id="TIGR02454">
    <property type="entry name" value="ECF_T_CbiQ"/>
    <property type="match status" value="1"/>
</dbReference>
<feature type="transmembrane region" description="Helical" evidence="6">
    <location>
        <begin position="26"/>
        <end position="55"/>
    </location>
</feature>
<evidence type="ECO:0000313" key="8">
    <source>
        <dbReference type="Proteomes" id="UP001400965"/>
    </source>
</evidence>
<accession>A0ABN1M8N8</accession>
<keyword evidence="8" id="KW-1185">Reference proteome</keyword>
<dbReference type="Proteomes" id="UP001400965">
    <property type="component" value="Unassembled WGS sequence"/>
</dbReference>
<evidence type="ECO:0000256" key="3">
    <source>
        <dbReference type="ARBA" id="ARBA00022692"/>
    </source>
</evidence>
<dbReference type="PANTHER" id="PTHR43723:SF1">
    <property type="entry name" value="COBALT TRANSPORT PROTEIN CBIQ"/>
    <property type="match status" value="1"/>
</dbReference>
<keyword evidence="2" id="KW-1003">Cell membrane</keyword>
<protein>
    <submittedName>
        <fullName evidence="7">Cobalt ECF transporter T component CbiQ</fullName>
    </submittedName>
</protein>
<feature type="transmembrane region" description="Helical" evidence="6">
    <location>
        <begin position="117"/>
        <end position="136"/>
    </location>
</feature>
<dbReference type="InterPro" id="IPR003339">
    <property type="entry name" value="ABC/ECF_trnsptr_transmembrane"/>
</dbReference>
<evidence type="ECO:0000256" key="6">
    <source>
        <dbReference type="SAM" id="Phobius"/>
    </source>
</evidence>
<dbReference type="Pfam" id="PF02361">
    <property type="entry name" value="CbiQ"/>
    <property type="match status" value="1"/>
</dbReference>
<sequence>MLEIDKCAYNSNLTNVDPMIKVGVTFIFMVISLITNSISLHLLIMLFISMLIVFLARVDIKLYIKCLKIPIYFLVIGTLLNLVNISFEDKDFIFNIKIFSFYIGTTKFAIENSIHILLRAMSSVISIYFLILTTPFNQLIIIFKKLHIPDTLLELMVLMYRFIFIFLEEVKNIYKSQQLKFGYTNLKNSYNSTALLIKVLFFRMMKRYEEMSMTLDIKLYDGKFHI</sequence>
<organism evidence="7 8">
    <name type="scientific">Paraclostridium tenue</name>
    <dbReference type="NCBI Taxonomy" id="1737"/>
    <lineage>
        <taxon>Bacteria</taxon>
        <taxon>Bacillati</taxon>
        <taxon>Bacillota</taxon>
        <taxon>Clostridia</taxon>
        <taxon>Peptostreptococcales</taxon>
        <taxon>Peptostreptococcaceae</taxon>
        <taxon>Paraclostridium</taxon>
    </lineage>
</organism>
<gene>
    <name evidence="7" type="primary">cbiQ</name>
    <name evidence="7" type="ORF">GCM10008917_23640</name>
</gene>
<dbReference type="InterPro" id="IPR052770">
    <property type="entry name" value="Cobalt_transport_CbiQ"/>
</dbReference>
<name>A0ABN1M8N8_9FIRM</name>
<evidence type="ECO:0000256" key="5">
    <source>
        <dbReference type="ARBA" id="ARBA00023136"/>
    </source>
</evidence>
<evidence type="ECO:0000313" key="7">
    <source>
        <dbReference type="EMBL" id="GAA0865590.1"/>
    </source>
</evidence>
<feature type="transmembrane region" description="Helical" evidence="6">
    <location>
        <begin position="92"/>
        <end position="110"/>
    </location>
</feature>
<dbReference type="CDD" id="cd16914">
    <property type="entry name" value="EcfT"/>
    <property type="match status" value="1"/>
</dbReference>
<dbReference type="EMBL" id="BAAACP010000016">
    <property type="protein sequence ID" value="GAA0865590.1"/>
    <property type="molecule type" value="Genomic_DNA"/>
</dbReference>
<dbReference type="InterPro" id="IPR012809">
    <property type="entry name" value="ECF_CbiQ"/>
</dbReference>
<proteinExistence type="predicted"/>
<keyword evidence="5 6" id="KW-0472">Membrane</keyword>
<comment type="caution">
    <text evidence="7">The sequence shown here is derived from an EMBL/GenBank/DDBJ whole genome shotgun (WGS) entry which is preliminary data.</text>
</comment>
<keyword evidence="3 6" id="KW-0812">Transmembrane</keyword>
<evidence type="ECO:0000256" key="2">
    <source>
        <dbReference type="ARBA" id="ARBA00022475"/>
    </source>
</evidence>
<keyword evidence="4 6" id="KW-1133">Transmembrane helix</keyword>
<dbReference type="PANTHER" id="PTHR43723">
    <property type="entry name" value="COBALT TRANSPORT PROTEIN CBIQ"/>
    <property type="match status" value="1"/>
</dbReference>
<dbReference type="RefSeq" id="WP_346046265.1">
    <property type="nucleotide sequence ID" value="NZ_BAAACP010000016.1"/>
</dbReference>
<evidence type="ECO:0000256" key="1">
    <source>
        <dbReference type="ARBA" id="ARBA00004651"/>
    </source>
</evidence>
<evidence type="ECO:0000256" key="4">
    <source>
        <dbReference type="ARBA" id="ARBA00022989"/>
    </source>
</evidence>